<keyword evidence="6" id="KW-1185">Reference proteome</keyword>
<dbReference type="EMBL" id="LIXN01000009">
    <property type="protein sequence ID" value="KQH82331.1"/>
    <property type="molecule type" value="Genomic_DNA"/>
</dbReference>
<organism evidence="2 4">
    <name type="scientific">Thermococcus thioreducens</name>
    <dbReference type="NCBI Taxonomy" id="277988"/>
    <lineage>
        <taxon>Archaea</taxon>
        <taxon>Methanobacteriati</taxon>
        <taxon>Methanobacteriota</taxon>
        <taxon>Thermococci</taxon>
        <taxon>Thermococcales</taxon>
        <taxon>Thermococcaceae</taxon>
        <taxon>Thermococcus</taxon>
    </lineage>
</organism>
<dbReference type="EMBL" id="CP015105">
    <property type="protein sequence ID" value="ASJ12865.1"/>
    <property type="molecule type" value="Genomic_DNA"/>
</dbReference>
<dbReference type="Proteomes" id="UP000182125">
    <property type="component" value="Unassembled WGS sequence"/>
</dbReference>
<reference evidence="2 4" key="1">
    <citation type="submission" date="2015-08" db="EMBL/GenBank/DDBJ databases">
        <title>Thermococcus thioreducens DSM 14981 genome sequencing.</title>
        <authorList>
            <person name="Hong S.-J."/>
            <person name="Kim M.-C."/>
            <person name="Shin J.-H."/>
        </authorList>
    </citation>
    <scope>NUCLEOTIDE SEQUENCE [LARGE SCALE GENOMIC DNA]</scope>
    <source>
        <strain evidence="2 4">DSM 14981</strain>
    </source>
</reference>
<dbReference type="OrthoDB" id="102088at2157"/>
<name>A0A0Q2S4F1_9EURY</name>
<dbReference type="AlphaFoldDB" id="A0A0Q2S4F1"/>
<sequence>MRKWVTMLLLGLLLLSGFQTVQAEATQTTNRDQSTCQDCSCINVNVLLNNLTANITNLTHTVGQKKLELETLYEEWSAAKNTSVLFEIVKLKDEIRLLTNELKYLERQKLSLQLVQNYTLQTPYGRKVLYYKLPSEGTIVQEHIKKVHPVRTEVDLEWFIAYYRQAAELTFTEVVQTDMRMRELLKKVKAGNYTEETLREIFTLLDRREKLWSEIYMFAEEKEKLQTLQALKETGRKQTLIASATGIEPLAINFGGINTGVPCSSCPSPLPPLPGVGDPKYASNAPLVRYTYFSPVTVWVGIYLSTTPDVDNFWGQYCTYEFPQTSTDVKKYWDRAVELTAPYLGQYFYERGSIQVKLFYEGQAYNLVSYQESNLIWQFDCNKTGCWVINYRLKLLHNPSASYFNKYYKLYVNTAWLACCKNGDVGSTCKWANRHCGGCFAQDAAATQNFVICTKEEYGDQCGWDWITKFS</sequence>
<dbReference type="RefSeq" id="WP_055429562.1">
    <property type="nucleotide sequence ID" value="NZ_CP015105.1"/>
</dbReference>
<reference evidence="5" key="3">
    <citation type="submission" date="2016-10" db="EMBL/GenBank/DDBJ databases">
        <authorList>
            <person name="Varghese N."/>
            <person name="Submissions S."/>
        </authorList>
    </citation>
    <scope>NUCLEOTIDE SEQUENCE [LARGE SCALE GENOMIC DNA]</scope>
    <source>
        <strain evidence="5">OGL-20</strain>
    </source>
</reference>
<evidence type="ECO:0000313" key="2">
    <source>
        <dbReference type="EMBL" id="KQH82331.1"/>
    </source>
</evidence>
<evidence type="ECO:0000313" key="1">
    <source>
        <dbReference type="EMBL" id="ASJ12865.1"/>
    </source>
</evidence>
<gene>
    <name evidence="1" type="ORF">A3L14_08195</name>
    <name evidence="2" type="ORF">AMR53_06955</name>
    <name evidence="3" type="ORF">SAMN05216170_0306</name>
</gene>
<evidence type="ECO:0000313" key="3">
    <source>
        <dbReference type="EMBL" id="SEV84113.1"/>
    </source>
</evidence>
<evidence type="ECO:0000313" key="5">
    <source>
        <dbReference type="Proteomes" id="UP000182125"/>
    </source>
</evidence>
<dbReference type="Proteomes" id="UP000051862">
    <property type="component" value="Unassembled WGS sequence"/>
</dbReference>
<protein>
    <submittedName>
        <fullName evidence="2">Uncharacterized protein</fullName>
    </submittedName>
</protein>
<dbReference type="PATRIC" id="fig|277988.4.peg.1466"/>
<dbReference type="EMBL" id="FOIW01000001">
    <property type="protein sequence ID" value="SEV84113.1"/>
    <property type="molecule type" value="Genomic_DNA"/>
</dbReference>
<reference evidence="1 6" key="2">
    <citation type="submission" date="2016-04" db="EMBL/GenBank/DDBJ databases">
        <title>Complete genome sequence of Thermococcus thioreducens type strain OGL-20P.</title>
        <authorList>
            <person name="Oger P.M."/>
        </authorList>
    </citation>
    <scope>NUCLEOTIDE SEQUENCE [LARGE SCALE GENOMIC DNA]</scope>
    <source>
        <strain evidence="1 6">OGL-20P</strain>
    </source>
</reference>
<accession>A0A0Q2S4F1</accession>
<dbReference type="Proteomes" id="UP000250136">
    <property type="component" value="Chromosome"/>
</dbReference>
<reference evidence="3" key="4">
    <citation type="submission" date="2016-10" db="EMBL/GenBank/DDBJ databases">
        <authorList>
            <person name="de Groot N.N."/>
        </authorList>
    </citation>
    <scope>NUCLEOTIDE SEQUENCE [LARGE SCALE GENOMIC DNA]</scope>
    <source>
        <strain evidence="3">OGL-20</strain>
    </source>
</reference>
<dbReference type="KEGG" id="ttd:A3L14_08195"/>
<evidence type="ECO:0000313" key="6">
    <source>
        <dbReference type="Proteomes" id="UP000250136"/>
    </source>
</evidence>
<evidence type="ECO:0000313" key="4">
    <source>
        <dbReference type="Proteomes" id="UP000051862"/>
    </source>
</evidence>
<dbReference type="GeneID" id="33334397"/>
<proteinExistence type="predicted"/>